<dbReference type="GO" id="GO:0005741">
    <property type="term" value="C:mitochondrial outer membrane"/>
    <property type="evidence" value="ECO:0007669"/>
    <property type="project" value="InterPro"/>
</dbReference>
<dbReference type="Proteomes" id="UP000769528">
    <property type="component" value="Unassembled WGS sequence"/>
</dbReference>
<gene>
    <name evidence="2" type="ORF">WICMUC_002207</name>
</gene>
<dbReference type="PANTHER" id="PTHR28241">
    <property type="entry name" value="MITOCHONDRIAL IMPORT PROTEIN 1"/>
    <property type="match status" value="1"/>
</dbReference>
<reference evidence="2" key="2">
    <citation type="submission" date="2021-01" db="EMBL/GenBank/DDBJ databases">
        <authorList>
            <person name="Schikora-Tamarit M.A."/>
        </authorList>
    </citation>
    <scope>NUCLEOTIDE SEQUENCE</scope>
    <source>
        <strain evidence="2">CBS6341</strain>
    </source>
</reference>
<feature type="coiled-coil region" evidence="1">
    <location>
        <begin position="13"/>
        <end position="52"/>
    </location>
</feature>
<evidence type="ECO:0000256" key="1">
    <source>
        <dbReference type="SAM" id="Coils"/>
    </source>
</evidence>
<keyword evidence="3" id="KW-1185">Reference proteome</keyword>
<dbReference type="InterPro" id="IPR013262">
    <property type="entry name" value="OMP_MIM1/TOM13_mt"/>
</dbReference>
<dbReference type="PANTHER" id="PTHR28241:SF1">
    <property type="entry name" value="MITOCHONDRIAL IMPORT PROTEIN 1"/>
    <property type="match status" value="1"/>
</dbReference>
<organism evidence="2 3">
    <name type="scientific">Wickerhamomyces mucosus</name>
    <dbReference type="NCBI Taxonomy" id="1378264"/>
    <lineage>
        <taxon>Eukaryota</taxon>
        <taxon>Fungi</taxon>
        <taxon>Dikarya</taxon>
        <taxon>Ascomycota</taxon>
        <taxon>Saccharomycotina</taxon>
        <taxon>Saccharomycetes</taxon>
        <taxon>Phaffomycetales</taxon>
        <taxon>Wickerhamomycetaceae</taxon>
        <taxon>Wickerhamomyces</taxon>
    </lineage>
</organism>
<accession>A0A9P8PRE8</accession>
<proteinExistence type="predicted"/>
<dbReference type="AlphaFoldDB" id="A0A9P8PRE8"/>
<reference evidence="2" key="1">
    <citation type="journal article" date="2021" name="Open Biol.">
        <title>Shared evolutionary footprints suggest mitochondrial oxidative damage underlies multiple complex I losses in fungi.</title>
        <authorList>
            <person name="Schikora-Tamarit M.A."/>
            <person name="Marcet-Houben M."/>
            <person name="Nosek J."/>
            <person name="Gabaldon T."/>
        </authorList>
    </citation>
    <scope>NUCLEOTIDE SEQUENCE</scope>
    <source>
        <strain evidence="2">CBS6341</strain>
    </source>
</reference>
<dbReference type="GO" id="GO:0045040">
    <property type="term" value="P:protein insertion into mitochondrial outer membrane"/>
    <property type="evidence" value="ECO:0007669"/>
    <property type="project" value="TreeGrafter"/>
</dbReference>
<evidence type="ECO:0000313" key="3">
    <source>
        <dbReference type="Proteomes" id="UP000769528"/>
    </source>
</evidence>
<protein>
    <submittedName>
        <fullName evidence="2">Uncharacterized protein</fullName>
    </submittedName>
</protein>
<dbReference type="OrthoDB" id="5529571at2759"/>
<comment type="caution">
    <text evidence="2">The sequence shown here is derived from an EMBL/GenBank/DDBJ whole genome shotgun (WGS) entry which is preliminary data.</text>
</comment>
<dbReference type="GO" id="GO:0070096">
    <property type="term" value="P:mitochondrial outer membrane translocase complex assembly"/>
    <property type="evidence" value="ECO:0007669"/>
    <property type="project" value="TreeGrafter"/>
</dbReference>
<dbReference type="Pfam" id="PF08219">
    <property type="entry name" value="TOM13"/>
    <property type="match status" value="1"/>
</dbReference>
<sequence length="116" mass="13417">MSRENNILNDDQLQQLVQDREAETQELVEEIAQEITDELVELEQEFNDYESTLVTKQKFSITQFLGSLSINLILPFINGLMLGFGELVAHEIGFHYNWIGANVSYIESLSHKQHIY</sequence>
<name>A0A9P8PRE8_9ASCO</name>
<evidence type="ECO:0000313" key="2">
    <source>
        <dbReference type="EMBL" id="KAH3676185.1"/>
    </source>
</evidence>
<keyword evidence="1" id="KW-0175">Coiled coil</keyword>
<dbReference type="EMBL" id="JAEUBF010000677">
    <property type="protein sequence ID" value="KAH3676185.1"/>
    <property type="molecule type" value="Genomic_DNA"/>
</dbReference>